<proteinExistence type="inferred from homology"/>
<feature type="compositionally biased region" description="Low complexity" evidence="7">
    <location>
        <begin position="477"/>
        <end position="523"/>
    </location>
</feature>
<dbReference type="STRING" id="590646.G3AXT2"/>
<comment type="similarity">
    <text evidence="2">Belongs to the CWC22 family.</text>
</comment>
<organism evidence="10">
    <name type="scientific">Candida tenuis (strain ATCC 10573 / BCRC 21748 / CBS 615 / JCM 9827 / NBRC 10315 / NRRL Y-1498 / VKM Y-70)</name>
    <name type="common">Yeast</name>
    <name type="synonym">Yamadazyma tenuis</name>
    <dbReference type="NCBI Taxonomy" id="590646"/>
    <lineage>
        <taxon>Eukaryota</taxon>
        <taxon>Fungi</taxon>
        <taxon>Dikarya</taxon>
        <taxon>Ascomycota</taxon>
        <taxon>Saccharomycotina</taxon>
        <taxon>Pichiomycetes</taxon>
        <taxon>Debaryomycetaceae</taxon>
        <taxon>Yamadazyma</taxon>
    </lineage>
</organism>
<evidence type="ECO:0000259" key="8">
    <source>
        <dbReference type="PROSITE" id="PS51366"/>
    </source>
</evidence>
<dbReference type="OrthoDB" id="3938623at2759"/>
<feature type="domain" description="MI" evidence="8">
    <location>
        <begin position="272"/>
        <end position="385"/>
    </location>
</feature>
<dbReference type="Gene3D" id="1.25.40.180">
    <property type="match status" value="1"/>
</dbReference>
<keyword evidence="10" id="KW-1185">Reference proteome</keyword>
<evidence type="ECO:0000256" key="6">
    <source>
        <dbReference type="ARBA" id="ARBA00040804"/>
    </source>
</evidence>
<evidence type="ECO:0000256" key="4">
    <source>
        <dbReference type="ARBA" id="ARBA00023187"/>
    </source>
</evidence>
<dbReference type="GO" id="GO:0000398">
    <property type="term" value="P:mRNA splicing, via spliceosome"/>
    <property type="evidence" value="ECO:0007669"/>
    <property type="project" value="TreeGrafter"/>
</dbReference>
<keyword evidence="4" id="KW-0508">mRNA splicing</keyword>
<protein>
    <recommendedName>
        <fullName evidence="6">Pre-mRNA-splicing factor CWC22</fullName>
    </recommendedName>
</protein>
<dbReference type="SUPFAM" id="SSF48371">
    <property type="entry name" value="ARM repeat"/>
    <property type="match status" value="1"/>
</dbReference>
<gene>
    <name evidence="9" type="ORF">CANTEDRAFT_92011</name>
</gene>
<dbReference type="PANTHER" id="PTHR18034">
    <property type="entry name" value="CELL CYCLE CONTROL PROTEIN CWF22-RELATED"/>
    <property type="match status" value="1"/>
</dbReference>
<comment type="subcellular location">
    <subcellularLocation>
        <location evidence="1">Nucleus</location>
    </subcellularLocation>
</comment>
<dbReference type="PROSITE" id="PS51366">
    <property type="entry name" value="MI"/>
    <property type="match status" value="1"/>
</dbReference>
<dbReference type="GO" id="GO:0003723">
    <property type="term" value="F:RNA binding"/>
    <property type="evidence" value="ECO:0007669"/>
    <property type="project" value="TreeGrafter"/>
</dbReference>
<dbReference type="SMART" id="SM00544">
    <property type="entry name" value="MA3"/>
    <property type="match status" value="1"/>
</dbReference>
<dbReference type="InterPro" id="IPR003891">
    <property type="entry name" value="Initiation_fac_eIF4g_MI"/>
</dbReference>
<evidence type="ECO:0000256" key="1">
    <source>
        <dbReference type="ARBA" id="ARBA00004123"/>
    </source>
</evidence>
<dbReference type="GeneID" id="18250144"/>
<dbReference type="Proteomes" id="UP000000707">
    <property type="component" value="Unassembled WGS sequence"/>
</dbReference>
<dbReference type="eggNOG" id="KOG2140">
    <property type="taxonomic scope" value="Eukaryota"/>
</dbReference>
<evidence type="ECO:0000256" key="2">
    <source>
        <dbReference type="ARBA" id="ARBA00006856"/>
    </source>
</evidence>
<dbReference type="Pfam" id="PF02847">
    <property type="entry name" value="MA3"/>
    <property type="match status" value="1"/>
</dbReference>
<evidence type="ECO:0000256" key="3">
    <source>
        <dbReference type="ARBA" id="ARBA00022664"/>
    </source>
</evidence>
<accession>G3AXT2</accession>
<evidence type="ECO:0000313" key="10">
    <source>
        <dbReference type="Proteomes" id="UP000000707"/>
    </source>
</evidence>
<evidence type="ECO:0000256" key="5">
    <source>
        <dbReference type="ARBA" id="ARBA00023242"/>
    </source>
</evidence>
<dbReference type="PANTHER" id="PTHR18034:SF3">
    <property type="entry name" value="PRE-MRNA-SPLICING FACTOR CWC22 HOMOLOG"/>
    <property type="match status" value="1"/>
</dbReference>
<dbReference type="InterPro" id="IPR050781">
    <property type="entry name" value="CWC22_splicing_factor"/>
</dbReference>
<dbReference type="AlphaFoldDB" id="G3AXT2"/>
<dbReference type="GO" id="GO:0071013">
    <property type="term" value="C:catalytic step 2 spliceosome"/>
    <property type="evidence" value="ECO:0007669"/>
    <property type="project" value="TreeGrafter"/>
</dbReference>
<keyword evidence="5" id="KW-0539">Nucleus</keyword>
<dbReference type="InterPro" id="IPR016024">
    <property type="entry name" value="ARM-type_fold"/>
</dbReference>
<sequence>MSQTSTEWIRLRTSIEALVDNLNEHNIDTIAVELFKLNLFKGKGLLVRKLMLSQRTSRKPAWVYASLVNVLNFKVPDIGKLIVIRLLIVFKNEYLHNMYVNIDLVCELVNYHVVNNLVILQILELLMSNITDDSIGVVIRILKHSGAVLPTNIVYAIIDKLRNLVNEKQVSNTSKSSIEKLLQIWRRGFKDFTAILIDGEMCHEIDLEDELDASIKLLKDDGKEYHEYETLKREILGELEEGALEEEHRPEEPQQHVSAEPVVDMSQAELIGLQKTVYLTIMSSLSSEESVHKLLKLNYKPEILAEIVIKSCVQEKTYSKYYGTICEILSVKFTKYKHEFTRLFEVNYENIHQIELNGIRNLGKLYGYLVATGKLPVTILKVISLTEANTNSSNRIFIKFLLKEMVEEVGTPTVKDKLTGNMQQLSGMFQMDGKRDDLVFAINYFTAIGLGMLTDEMRDELESRKRGRKRERHEVGSRSGSGSYSRSGSGSYSRSGSSSYSRSGSSRSASYSRSPSRTPSRATSPHHRATDERDSQGTSGH</sequence>
<reference evidence="9 10" key="1">
    <citation type="journal article" date="2011" name="Proc. Natl. Acad. Sci. U.S.A.">
        <title>Comparative genomics of xylose-fermenting fungi for enhanced biofuel production.</title>
        <authorList>
            <person name="Wohlbach D.J."/>
            <person name="Kuo A."/>
            <person name="Sato T.K."/>
            <person name="Potts K.M."/>
            <person name="Salamov A.A."/>
            <person name="LaButti K.M."/>
            <person name="Sun H."/>
            <person name="Clum A."/>
            <person name="Pangilinan J.L."/>
            <person name="Lindquist E.A."/>
            <person name="Lucas S."/>
            <person name="Lapidus A."/>
            <person name="Jin M."/>
            <person name="Gunawan C."/>
            <person name="Balan V."/>
            <person name="Dale B.E."/>
            <person name="Jeffries T.W."/>
            <person name="Zinkel R."/>
            <person name="Barry K.W."/>
            <person name="Grigoriev I.V."/>
            <person name="Gasch A.P."/>
        </authorList>
    </citation>
    <scope>NUCLEOTIDE SEQUENCE [LARGE SCALE GENOMIC DNA]</scope>
    <source>
        <strain evidence="10">ATCC 10573 / BCRC 21748 / CBS 615 / JCM 9827 / NBRC 10315 / NRRL Y-1498 / VKM Y-70</strain>
    </source>
</reference>
<evidence type="ECO:0000256" key="7">
    <source>
        <dbReference type="SAM" id="MobiDB-lite"/>
    </source>
</evidence>
<evidence type="ECO:0000313" key="9">
    <source>
        <dbReference type="EMBL" id="EGV65691.1"/>
    </source>
</evidence>
<dbReference type="HOGENOM" id="CLU_006308_3_4_1"/>
<keyword evidence="3" id="KW-0507">mRNA processing</keyword>
<name>G3AXT2_CANTC</name>
<dbReference type="KEGG" id="cten:18250144"/>
<feature type="region of interest" description="Disordered" evidence="7">
    <location>
        <begin position="461"/>
        <end position="541"/>
    </location>
</feature>
<dbReference type="EMBL" id="GL996512">
    <property type="protein sequence ID" value="EGV65691.1"/>
    <property type="molecule type" value="Genomic_DNA"/>
</dbReference>